<dbReference type="SUPFAM" id="SSF54427">
    <property type="entry name" value="NTF2-like"/>
    <property type="match status" value="1"/>
</dbReference>
<dbReference type="AlphaFoldDB" id="A0A9J7N792"/>
<evidence type="ECO:0000256" key="1">
    <source>
        <dbReference type="SAM" id="Phobius"/>
    </source>
</evidence>
<keyword evidence="1" id="KW-1133">Transmembrane helix</keyword>
<dbReference type="KEGG" id="bfo:118426823"/>
<gene>
    <name evidence="3" type="primary">LOC118426823</name>
</gene>
<dbReference type="Gene3D" id="3.10.450.50">
    <property type="match status" value="1"/>
</dbReference>
<protein>
    <submittedName>
        <fullName evidence="3">Uncharacterized protein LOC118426823</fullName>
    </submittedName>
</protein>
<name>A0A9J7N792_BRAFL</name>
<dbReference type="PANTHER" id="PTHR31664">
    <property type="entry name" value="PROTEIN CBG16427"/>
    <property type="match status" value="1"/>
</dbReference>
<accession>A0A9J7N792</accession>
<dbReference type="RefSeq" id="XP_035692251.1">
    <property type="nucleotide sequence ID" value="XM_035836358.1"/>
</dbReference>
<dbReference type="GeneID" id="118426823"/>
<evidence type="ECO:0000313" key="2">
    <source>
        <dbReference type="Proteomes" id="UP000001554"/>
    </source>
</evidence>
<reference evidence="3" key="2">
    <citation type="submission" date="2025-08" db="UniProtKB">
        <authorList>
            <consortium name="RefSeq"/>
        </authorList>
    </citation>
    <scope>IDENTIFICATION</scope>
    <source>
        <strain evidence="3">S238N-H82</strain>
        <tissue evidence="3">Testes</tissue>
    </source>
</reference>
<keyword evidence="2" id="KW-1185">Reference proteome</keyword>
<keyword evidence="1" id="KW-0812">Transmembrane</keyword>
<dbReference type="Proteomes" id="UP000001554">
    <property type="component" value="Chromosome 12"/>
</dbReference>
<sequence length="146" mass="16460">MHCTREVLGTIFMTLSTTYLVLHYIFLRYRMIIVNVLVTSSPDLKAAIGKQNQKFMACFKANDMKGVANLYTEDCKLMITGMDTQYGREATEKALAGVWTSGARSLEWKSEEIDLWAVTSFTSESPTLRELRTAVWLTSARVLGFG</sequence>
<evidence type="ECO:0000313" key="3">
    <source>
        <dbReference type="RefSeq" id="XP_035692251.1"/>
    </source>
</evidence>
<dbReference type="OrthoDB" id="5970825at2759"/>
<keyword evidence="1" id="KW-0472">Membrane</keyword>
<dbReference type="PANTHER" id="PTHR31664:SF8">
    <property type="entry name" value="DUF4440 DOMAIN-CONTAINING PROTEIN"/>
    <property type="match status" value="1"/>
</dbReference>
<proteinExistence type="predicted"/>
<feature type="transmembrane region" description="Helical" evidence="1">
    <location>
        <begin position="7"/>
        <end position="27"/>
    </location>
</feature>
<dbReference type="InterPro" id="IPR032710">
    <property type="entry name" value="NTF2-like_dom_sf"/>
</dbReference>
<reference evidence="2" key="1">
    <citation type="journal article" date="2020" name="Nat. Ecol. Evol.">
        <title>Deeply conserved synteny resolves early events in vertebrate evolution.</title>
        <authorList>
            <person name="Simakov O."/>
            <person name="Marletaz F."/>
            <person name="Yue J.X."/>
            <person name="O'Connell B."/>
            <person name="Jenkins J."/>
            <person name="Brandt A."/>
            <person name="Calef R."/>
            <person name="Tung C.H."/>
            <person name="Huang T.K."/>
            <person name="Schmutz J."/>
            <person name="Satoh N."/>
            <person name="Yu J.K."/>
            <person name="Putnam N.H."/>
            <person name="Green R.E."/>
            <person name="Rokhsar D.S."/>
        </authorList>
    </citation>
    <scope>NUCLEOTIDE SEQUENCE [LARGE SCALE GENOMIC DNA]</scope>
    <source>
        <strain evidence="2">S238N-H82</strain>
    </source>
</reference>
<organism evidence="2 3">
    <name type="scientific">Branchiostoma floridae</name>
    <name type="common">Florida lancelet</name>
    <name type="synonym">Amphioxus</name>
    <dbReference type="NCBI Taxonomy" id="7739"/>
    <lineage>
        <taxon>Eukaryota</taxon>
        <taxon>Metazoa</taxon>
        <taxon>Chordata</taxon>
        <taxon>Cephalochordata</taxon>
        <taxon>Leptocardii</taxon>
        <taxon>Amphioxiformes</taxon>
        <taxon>Branchiostomatidae</taxon>
        <taxon>Branchiostoma</taxon>
    </lineage>
</organism>